<feature type="transmembrane region" description="Helical" evidence="2">
    <location>
        <begin position="283"/>
        <end position="301"/>
    </location>
</feature>
<gene>
    <name evidence="4" type="ORF">CAK95_02435</name>
</gene>
<feature type="transmembrane region" description="Helical" evidence="2">
    <location>
        <begin position="232"/>
        <end position="249"/>
    </location>
</feature>
<keyword evidence="2" id="KW-0472">Membrane</keyword>
<keyword evidence="2" id="KW-0812">Transmembrane</keyword>
<accession>A0A1W6ZLC3</accession>
<feature type="transmembrane region" description="Helical" evidence="2">
    <location>
        <begin position="212"/>
        <end position="227"/>
    </location>
</feature>
<dbReference type="PANTHER" id="PTHR23028">
    <property type="entry name" value="ACETYLTRANSFERASE"/>
    <property type="match status" value="1"/>
</dbReference>
<proteinExistence type="predicted"/>
<sequence>MARRRRAEDTCEDLMFMKAIPPSRHCQEEATARGHSEPSTSTHHRAEAQPEAPRLSDVLEHTNNNFNAVRLLAALSVVVSHSFLLVIGLTAAEPLSSTPYTLGQHAVNVFFVLSGLMLSRSFAIQPNWQTFGIARALRIFPGLFVCATLVAWMLGPFGTRLSIAEYFHDGHTLTYPFATLIIFDRAQLHDMFLSGTHPGEINEPLWTLKYEVFAYIVFAVGMSLGLITKRSVIVLGCLMLATALTLANSEPSALSAPPIGSFVRFGFCFALGIVAYRYRAKIKLSWTIAGGFLALAFVTNGTPAANVTFIFSFAYAALVLGSIRIPRVTKFTSKTDLSFGLYIYAWPIQQLVLVAAGPAVSVWAHLTISLVLSLLFATFSWGLVEKPALSLKSRLKRSADLAAPHEAPSRLPNHA</sequence>
<dbReference type="KEGG" id="psin:CAK95_02435"/>
<feature type="transmembrane region" description="Helical" evidence="2">
    <location>
        <begin position="136"/>
        <end position="155"/>
    </location>
</feature>
<evidence type="ECO:0000256" key="2">
    <source>
        <dbReference type="SAM" id="Phobius"/>
    </source>
</evidence>
<dbReference type="EMBL" id="CP021112">
    <property type="protein sequence ID" value="ARP98065.1"/>
    <property type="molecule type" value="Genomic_DNA"/>
</dbReference>
<feature type="domain" description="Acyltransferase 3" evidence="3">
    <location>
        <begin position="64"/>
        <end position="378"/>
    </location>
</feature>
<dbReference type="GO" id="GO:0016747">
    <property type="term" value="F:acyltransferase activity, transferring groups other than amino-acyl groups"/>
    <property type="evidence" value="ECO:0007669"/>
    <property type="project" value="InterPro"/>
</dbReference>
<reference evidence="4 5" key="1">
    <citation type="submission" date="2017-05" db="EMBL/GenBank/DDBJ databases">
        <title>Full genome sequence of Pseudorhodoplanes sinuspersici.</title>
        <authorList>
            <person name="Dastgheib S.M.M."/>
            <person name="Shavandi M."/>
            <person name="Tirandaz H."/>
        </authorList>
    </citation>
    <scope>NUCLEOTIDE SEQUENCE [LARGE SCALE GENOMIC DNA]</scope>
    <source>
        <strain evidence="4 5">RIPI110</strain>
    </source>
</reference>
<feature type="transmembrane region" description="Helical" evidence="2">
    <location>
        <begin position="71"/>
        <end position="92"/>
    </location>
</feature>
<dbReference type="GO" id="GO:0009103">
    <property type="term" value="P:lipopolysaccharide biosynthetic process"/>
    <property type="evidence" value="ECO:0007669"/>
    <property type="project" value="TreeGrafter"/>
</dbReference>
<feature type="transmembrane region" description="Helical" evidence="2">
    <location>
        <begin position="337"/>
        <end position="356"/>
    </location>
</feature>
<evidence type="ECO:0000313" key="5">
    <source>
        <dbReference type="Proteomes" id="UP000194137"/>
    </source>
</evidence>
<dbReference type="InterPro" id="IPR050879">
    <property type="entry name" value="Acyltransferase_3"/>
</dbReference>
<feature type="transmembrane region" description="Helical" evidence="2">
    <location>
        <begin position="362"/>
        <end position="384"/>
    </location>
</feature>
<feature type="transmembrane region" description="Helical" evidence="2">
    <location>
        <begin position="104"/>
        <end position="124"/>
    </location>
</feature>
<keyword evidence="5" id="KW-1185">Reference proteome</keyword>
<keyword evidence="2" id="KW-1133">Transmembrane helix</keyword>
<dbReference type="STRING" id="1235591.CAK95_02435"/>
<feature type="compositionally biased region" description="Basic and acidic residues" evidence="1">
    <location>
        <begin position="25"/>
        <end position="36"/>
    </location>
</feature>
<dbReference type="PANTHER" id="PTHR23028:SF53">
    <property type="entry name" value="ACYL_TRANSF_3 DOMAIN-CONTAINING PROTEIN"/>
    <property type="match status" value="1"/>
</dbReference>
<protein>
    <recommendedName>
        <fullName evidence="3">Acyltransferase 3 domain-containing protein</fullName>
    </recommendedName>
</protein>
<dbReference type="InterPro" id="IPR002656">
    <property type="entry name" value="Acyl_transf_3_dom"/>
</dbReference>
<dbReference type="AlphaFoldDB" id="A0A1W6ZLC3"/>
<dbReference type="GO" id="GO:0016020">
    <property type="term" value="C:membrane"/>
    <property type="evidence" value="ECO:0007669"/>
    <property type="project" value="TreeGrafter"/>
</dbReference>
<dbReference type="Pfam" id="PF01757">
    <property type="entry name" value="Acyl_transf_3"/>
    <property type="match status" value="1"/>
</dbReference>
<evidence type="ECO:0000313" key="4">
    <source>
        <dbReference type="EMBL" id="ARP98065.1"/>
    </source>
</evidence>
<evidence type="ECO:0000256" key="1">
    <source>
        <dbReference type="SAM" id="MobiDB-lite"/>
    </source>
</evidence>
<feature type="region of interest" description="Disordered" evidence="1">
    <location>
        <begin position="24"/>
        <end position="52"/>
    </location>
</feature>
<dbReference type="Proteomes" id="UP000194137">
    <property type="component" value="Chromosome"/>
</dbReference>
<organism evidence="4 5">
    <name type="scientific">Pseudorhodoplanes sinuspersici</name>
    <dbReference type="NCBI Taxonomy" id="1235591"/>
    <lineage>
        <taxon>Bacteria</taxon>
        <taxon>Pseudomonadati</taxon>
        <taxon>Pseudomonadota</taxon>
        <taxon>Alphaproteobacteria</taxon>
        <taxon>Hyphomicrobiales</taxon>
        <taxon>Pseudorhodoplanes</taxon>
    </lineage>
</organism>
<feature type="transmembrane region" description="Helical" evidence="2">
    <location>
        <begin position="255"/>
        <end position="276"/>
    </location>
</feature>
<name>A0A1W6ZLC3_9HYPH</name>
<evidence type="ECO:0000259" key="3">
    <source>
        <dbReference type="Pfam" id="PF01757"/>
    </source>
</evidence>
<feature type="transmembrane region" description="Helical" evidence="2">
    <location>
        <begin position="307"/>
        <end position="325"/>
    </location>
</feature>